<reference evidence="2 3" key="1">
    <citation type="journal article" date="2019" name="Commun. Biol.">
        <title>The bagworm genome reveals a unique fibroin gene that provides high tensile strength.</title>
        <authorList>
            <person name="Kono N."/>
            <person name="Nakamura H."/>
            <person name="Ohtoshi R."/>
            <person name="Tomita M."/>
            <person name="Numata K."/>
            <person name="Arakawa K."/>
        </authorList>
    </citation>
    <scope>NUCLEOTIDE SEQUENCE [LARGE SCALE GENOMIC DNA]</scope>
</reference>
<evidence type="ECO:0000313" key="3">
    <source>
        <dbReference type="Proteomes" id="UP000299102"/>
    </source>
</evidence>
<evidence type="ECO:0000313" key="2">
    <source>
        <dbReference type="EMBL" id="GBP12427.1"/>
    </source>
</evidence>
<accession>A0A4C1TG86</accession>
<sequence>MRGTRTHARSIPVTDQRELATSSVPIFQRKRERERKIHKGGRAPFVAVRASPPQPHRNAADTGPPRRTLF</sequence>
<dbReference type="AlphaFoldDB" id="A0A4C1TG86"/>
<gene>
    <name evidence="2" type="ORF">EVAR_75840_1</name>
</gene>
<organism evidence="2 3">
    <name type="scientific">Eumeta variegata</name>
    <name type="common">Bagworm moth</name>
    <name type="synonym">Eumeta japonica</name>
    <dbReference type="NCBI Taxonomy" id="151549"/>
    <lineage>
        <taxon>Eukaryota</taxon>
        <taxon>Metazoa</taxon>
        <taxon>Ecdysozoa</taxon>
        <taxon>Arthropoda</taxon>
        <taxon>Hexapoda</taxon>
        <taxon>Insecta</taxon>
        <taxon>Pterygota</taxon>
        <taxon>Neoptera</taxon>
        <taxon>Endopterygota</taxon>
        <taxon>Lepidoptera</taxon>
        <taxon>Glossata</taxon>
        <taxon>Ditrysia</taxon>
        <taxon>Tineoidea</taxon>
        <taxon>Psychidae</taxon>
        <taxon>Oiketicinae</taxon>
        <taxon>Eumeta</taxon>
    </lineage>
</organism>
<evidence type="ECO:0000256" key="1">
    <source>
        <dbReference type="SAM" id="MobiDB-lite"/>
    </source>
</evidence>
<dbReference type="EMBL" id="BGZK01000051">
    <property type="protein sequence ID" value="GBP12427.1"/>
    <property type="molecule type" value="Genomic_DNA"/>
</dbReference>
<protein>
    <submittedName>
        <fullName evidence="2">Uncharacterized protein</fullName>
    </submittedName>
</protein>
<name>A0A4C1TG86_EUMVA</name>
<keyword evidence="3" id="KW-1185">Reference proteome</keyword>
<comment type="caution">
    <text evidence="2">The sequence shown here is derived from an EMBL/GenBank/DDBJ whole genome shotgun (WGS) entry which is preliminary data.</text>
</comment>
<proteinExistence type="predicted"/>
<feature type="region of interest" description="Disordered" evidence="1">
    <location>
        <begin position="35"/>
        <end position="70"/>
    </location>
</feature>
<dbReference type="Proteomes" id="UP000299102">
    <property type="component" value="Unassembled WGS sequence"/>
</dbReference>